<reference evidence="2 3" key="1">
    <citation type="journal article" date="2015" name="Genome Announc.">
        <title>Draft Genome Sequences of Marine Isolates of Thalassomonas viridans and Thalassomonas actiniarum.</title>
        <authorList>
            <person name="Olonade I."/>
            <person name="van Zyl L.J."/>
            <person name="Trindade M."/>
        </authorList>
    </citation>
    <scope>NUCLEOTIDE SEQUENCE [LARGE SCALE GENOMIC DNA]</scope>
    <source>
        <strain evidence="2 3">XOM25</strain>
    </source>
</reference>
<dbReference type="AlphaFoldDB" id="A0AAE9Z8G5"/>
<dbReference type="RefSeq" id="WP_044840628.1">
    <property type="nucleotide sequence ID" value="NZ_CP059734.1"/>
</dbReference>
<keyword evidence="1" id="KW-0732">Signal</keyword>
<dbReference type="KEGG" id="tvd:SG34_032445"/>
<reference evidence="2 3" key="2">
    <citation type="journal article" date="2022" name="Mar. Drugs">
        <title>Bioassay-Guided Fractionation Leads to the Detection of Cholic Acid Generated by the Rare Thalassomonas sp.</title>
        <authorList>
            <person name="Pheiffer F."/>
            <person name="Schneider Y.K."/>
            <person name="Hansen E.H."/>
            <person name="Andersen J.H."/>
            <person name="Isaksson J."/>
            <person name="Busche T."/>
            <person name="R C."/>
            <person name="Kalinowski J."/>
            <person name="Zyl L.V."/>
            <person name="Trindade M."/>
        </authorList>
    </citation>
    <scope>NUCLEOTIDE SEQUENCE [LARGE SCALE GENOMIC DNA]</scope>
    <source>
        <strain evidence="2 3">XOM25</strain>
    </source>
</reference>
<protein>
    <recommendedName>
        <fullName evidence="4">Curlin</fullName>
    </recommendedName>
</protein>
<accession>A0AAE9Z8G5</accession>
<proteinExistence type="predicted"/>
<organism evidence="2 3">
    <name type="scientific">Thalassomonas viridans</name>
    <dbReference type="NCBI Taxonomy" id="137584"/>
    <lineage>
        <taxon>Bacteria</taxon>
        <taxon>Pseudomonadati</taxon>
        <taxon>Pseudomonadota</taxon>
        <taxon>Gammaproteobacteria</taxon>
        <taxon>Alteromonadales</taxon>
        <taxon>Colwelliaceae</taxon>
        <taxon>Thalassomonas</taxon>
    </lineage>
</organism>
<dbReference type="Proteomes" id="UP000032352">
    <property type="component" value="Chromosome pTvir"/>
</dbReference>
<gene>
    <name evidence="2" type="ORF">SG34_032445</name>
</gene>
<evidence type="ECO:0000256" key="1">
    <source>
        <dbReference type="SAM" id="SignalP"/>
    </source>
</evidence>
<dbReference type="EMBL" id="CP059734">
    <property type="protein sequence ID" value="WDE08631.1"/>
    <property type="molecule type" value="Genomic_DNA"/>
</dbReference>
<feature type="chain" id="PRO_5042091250" description="Curlin" evidence="1">
    <location>
        <begin position="25"/>
        <end position="306"/>
    </location>
</feature>
<keyword evidence="3" id="KW-1185">Reference proteome</keyword>
<evidence type="ECO:0008006" key="4">
    <source>
        <dbReference type="Google" id="ProtNLM"/>
    </source>
</evidence>
<evidence type="ECO:0000313" key="2">
    <source>
        <dbReference type="EMBL" id="WDE08631.1"/>
    </source>
</evidence>
<feature type="signal peptide" evidence="1">
    <location>
        <begin position="1"/>
        <end position="24"/>
    </location>
</feature>
<sequence>MKLNKTLSAGTVMMALGVTQAAFANENVILAQIGPTNFATIHQSEESAVNGATTIEVAQLSYGEGNLTDIRLDKSNQAAIVVEQKGDGNIALLQVGLVEQSDSNNIIVGQEGDQNKLEGMFEGGGNTLSLYQLDGSQDNTLILVGIGQGNTINLSQLEGSQVNMLTLMGFGSDNQVDILQGENENNVEVSLFGDSNNIAISQDGEQGNNLVNITIVGHDHNIDISQDGSGNQIRGMEEGATLLVEADSLVLDILQSGNDNIFEGENFNSSNVIDVTQDGINNYAAVTQGFTGTIGGVEVIEPAIPQ</sequence>
<evidence type="ECO:0000313" key="3">
    <source>
        <dbReference type="Proteomes" id="UP000032352"/>
    </source>
</evidence>
<name>A0AAE9Z8G5_9GAMM</name>